<comment type="similarity">
    <text evidence="1">Belongs to the ABC transporter superfamily.</text>
</comment>
<keyword evidence="4 7" id="KW-0067">ATP-binding</keyword>
<evidence type="ECO:0000256" key="3">
    <source>
        <dbReference type="ARBA" id="ARBA00022741"/>
    </source>
</evidence>
<keyword evidence="3" id="KW-0547">Nucleotide-binding</keyword>
<dbReference type="GO" id="GO:0005524">
    <property type="term" value="F:ATP binding"/>
    <property type="evidence" value="ECO:0007669"/>
    <property type="project" value="UniProtKB-KW"/>
</dbReference>
<protein>
    <submittedName>
        <fullName evidence="7">ABC-2 type transport system ATP-binding protein</fullName>
    </submittedName>
    <submittedName>
        <fullName evidence="6">Abc transporter</fullName>
    </submittedName>
</protein>
<reference evidence="6 8" key="1">
    <citation type="submission" date="2016-02" db="EMBL/GenBank/DDBJ databases">
        <authorList>
            <person name="Wen L."/>
            <person name="He K."/>
            <person name="Yang H."/>
        </authorList>
    </citation>
    <scope>NUCLEOTIDE SEQUENCE [LARGE SCALE GENOMIC DNA]</scope>
    <source>
        <strain evidence="6">Trichococcus_R210</strain>
    </source>
</reference>
<dbReference type="InterPro" id="IPR003439">
    <property type="entry name" value="ABC_transporter-like_ATP-bd"/>
</dbReference>
<organism evidence="6 8">
    <name type="scientific">Trichococcus ilyis</name>
    <dbReference type="NCBI Taxonomy" id="640938"/>
    <lineage>
        <taxon>Bacteria</taxon>
        <taxon>Bacillati</taxon>
        <taxon>Bacillota</taxon>
        <taxon>Bacilli</taxon>
        <taxon>Lactobacillales</taxon>
        <taxon>Carnobacteriaceae</taxon>
        <taxon>Trichococcus</taxon>
    </lineage>
</organism>
<gene>
    <name evidence="7" type="ORF">SAMN05216375_11651</name>
    <name evidence="6" type="ORF">TR210_1435</name>
</gene>
<dbReference type="PROSITE" id="PS00211">
    <property type="entry name" value="ABC_TRANSPORTER_1"/>
    <property type="match status" value="1"/>
</dbReference>
<reference evidence="7 9" key="2">
    <citation type="submission" date="2016-10" db="EMBL/GenBank/DDBJ databases">
        <authorList>
            <person name="Varghese N."/>
            <person name="Submissions S."/>
        </authorList>
    </citation>
    <scope>NUCLEOTIDE SEQUENCE [LARGE SCALE GENOMIC DNA]</scope>
    <source>
        <strain evidence="7 9">DSM 22150</strain>
    </source>
</reference>
<feature type="domain" description="ABC transporter" evidence="5">
    <location>
        <begin position="4"/>
        <end position="230"/>
    </location>
</feature>
<dbReference type="AlphaFoldDB" id="A0A143YR38"/>
<keyword evidence="9" id="KW-1185">Reference proteome</keyword>
<dbReference type="RefSeq" id="WP_068622845.1">
    <property type="nucleotide sequence ID" value="NZ_FJNB01000009.1"/>
</dbReference>
<evidence type="ECO:0000313" key="7">
    <source>
        <dbReference type="EMBL" id="SEJ53352.1"/>
    </source>
</evidence>
<dbReference type="InterPro" id="IPR050763">
    <property type="entry name" value="ABC_transporter_ATP-binding"/>
</dbReference>
<dbReference type="OrthoDB" id="9804819at2"/>
<evidence type="ECO:0000313" key="6">
    <source>
        <dbReference type="EMBL" id="CZQ96965.1"/>
    </source>
</evidence>
<evidence type="ECO:0000256" key="4">
    <source>
        <dbReference type="ARBA" id="ARBA00022840"/>
    </source>
</evidence>
<dbReference type="CDD" id="cd03230">
    <property type="entry name" value="ABC_DR_subfamily_A"/>
    <property type="match status" value="1"/>
</dbReference>
<dbReference type="Gene3D" id="3.40.50.300">
    <property type="entry name" value="P-loop containing nucleotide triphosphate hydrolases"/>
    <property type="match status" value="1"/>
</dbReference>
<evidence type="ECO:0000256" key="1">
    <source>
        <dbReference type="ARBA" id="ARBA00005417"/>
    </source>
</evidence>
<dbReference type="PANTHER" id="PTHR42711">
    <property type="entry name" value="ABC TRANSPORTER ATP-BINDING PROTEIN"/>
    <property type="match status" value="1"/>
</dbReference>
<dbReference type="Proteomes" id="UP000076878">
    <property type="component" value="Unassembled WGS sequence"/>
</dbReference>
<evidence type="ECO:0000259" key="5">
    <source>
        <dbReference type="PROSITE" id="PS50893"/>
    </source>
</evidence>
<proteinExistence type="inferred from homology"/>
<dbReference type="GO" id="GO:0016887">
    <property type="term" value="F:ATP hydrolysis activity"/>
    <property type="evidence" value="ECO:0007669"/>
    <property type="project" value="InterPro"/>
</dbReference>
<sequence length="296" mass="33491">MEAIEMEGLTKRYRKSVALDNVHLTVEQGERFGFIGPNGAGKSTTIKLLLDFIKPSKGSARIFGLDVQKDSESLKRIVGYVPSDVHYYSNLTVEEILLMTGKFHQIHNIKEMMAYYVERFALEPKKKMKDLSLGNRKKVAIVNSLIFNPDLLILDEPTNGLDPLMQHRLFEELRYHNNEGATIFISTHNLPEVEAFCTRTAFIREGKIISVEDMSSGYQPGKVVTLTGPAIGMEDFESKGYRILSKTDRVVSLLYKDNVKQILADVSPLDLEDIEIRNQNLEEKFMTLYGGGGSYE</sequence>
<dbReference type="PROSITE" id="PS50893">
    <property type="entry name" value="ABC_TRANSPORTER_2"/>
    <property type="match status" value="1"/>
</dbReference>
<dbReference type="Proteomes" id="UP000199280">
    <property type="component" value="Unassembled WGS sequence"/>
</dbReference>
<dbReference type="InterPro" id="IPR027417">
    <property type="entry name" value="P-loop_NTPase"/>
</dbReference>
<evidence type="ECO:0000313" key="9">
    <source>
        <dbReference type="Proteomes" id="UP000199280"/>
    </source>
</evidence>
<dbReference type="STRING" id="640938.TR210_1435"/>
<dbReference type="InterPro" id="IPR017871">
    <property type="entry name" value="ABC_transporter-like_CS"/>
</dbReference>
<keyword evidence="2" id="KW-0813">Transport</keyword>
<dbReference type="Pfam" id="PF00005">
    <property type="entry name" value="ABC_tran"/>
    <property type="match status" value="1"/>
</dbReference>
<dbReference type="SMART" id="SM00382">
    <property type="entry name" value="AAA"/>
    <property type="match status" value="1"/>
</dbReference>
<evidence type="ECO:0000313" key="8">
    <source>
        <dbReference type="Proteomes" id="UP000076878"/>
    </source>
</evidence>
<dbReference type="EMBL" id="FNYT01000016">
    <property type="protein sequence ID" value="SEJ53352.1"/>
    <property type="molecule type" value="Genomic_DNA"/>
</dbReference>
<accession>A0A143YR38</accession>
<name>A0A143YR38_9LACT</name>
<evidence type="ECO:0000256" key="2">
    <source>
        <dbReference type="ARBA" id="ARBA00022448"/>
    </source>
</evidence>
<dbReference type="EMBL" id="FJNB01000009">
    <property type="protein sequence ID" value="CZQ96965.1"/>
    <property type="molecule type" value="Genomic_DNA"/>
</dbReference>
<dbReference type="PANTHER" id="PTHR42711:SF5">
    <property type="entry name" value="ABC TRANSPORTER ATP-BINDING PROTEIN NATA"/>
    <property type="match status" value="1"/>
</dbReference>
<dbReference type="InterPro" id="IPR003593">
    <property type="entry name" value="AAA+_ATPase"/>
</dbReference>
<dbReference type="SUPFAM" id="SSF52540">
    <property type="entry name" value="P-loop containing nucleoside triphosphate hydrolases"/>
    <property type="match status" value="1"/>
</dbReference>